<keyword evidence="2" id="KW-1185">Reference proteome</keyword>
<evidence type="ECO:0000313" key="2">
    <source>
        <dbReference type="Proteomes" id="UP000198211"/>
    </source>
</evidence>
<comment type="caution">
    <text evidence="1">The sequence shown here is derived from an EMBL/GenBank/DDBJ whole genome shotgun (WGS) entry which is preliminary data.</text>
</comment>
<dbReference type="EMBL" id="NBNE01005338">
    <property type="protein sequence ID" value="OWZ03776.1"/>
    <property type="molecule type" value="Genomic_DNA"/>
</dbReference>
<proteinExistence type="predicted"/>
<accession>A0A225VDQ1</accession>
<gene>
    <name evidence="1" type="ORF">PHMEG_00024438</name>
</gene>
<protein>
    <submittedName>
        <fullName evidence="1">Uncharacterized protein</fullName>
    </submittedName>
</protein>
<dbReference type="AlphaFoldDB" id="A0A225VDQ1"/>
<organism evidence="1 2">
    <name type="scientific">Phytophthora megakarya</name>
    <dbReference type="NCBI Taxonomy" id="4795"/>
    <lineage>
        <taxon>Eukaryota</taxon>
        <taxon>Sar</taxon>
        <taxon>Stramenopiles</taxon>
        <taxon>Oomycota</taxon>
        <taxon>Peronosporomycetes</taxon>
        <taxon>Peronosporales</taxon>
        <taxon>Peronosporaceae</taxon>
        <taxon>Phytophthora</taxon>
    </lineage>
</organism>
<evidence type="ECO:0000313" key="1">
    <source>
        <dbReference type="EMBL" id="OWZ03776.1"/>
    </source>
</evidence>
<reference evidence="2" key="1">
    <citation type="submission" date="2017-03" db="EMBL/GenBank/DDBJ databases">
        <title>Phytopthora megakarya and P. palmivora, two closely related causual agents of cacao black pod achieved similar genome size and gene model numbers by different mechanisms.</title>
        <authorList>
            <person name="Ali S."/>
            <person name="Shao J."/>
            <person name="Larry D.J."/>
            <person name="Kronmiller B."/>
            <person name="Shen D."/>
            <person name="Strem M.D."/>
            <person name="Melnick R.L."/>
            <person name="Guiltinan M.J."/>
            <person name="Tyler B.M."/>
            <person name="Meinhardt L.W."/>
            <person name="Bailey B.A."/>
        </authorList>
    </citation>
    <scope>NUCLEOTIDE SEQUENCE [LARGE SCALE GENOMIC DNA]</scope>
    <source>
        <strain evidence="2">zdho120</strain>
    </source>
</reference>
<name>A0A225VDQ1_9STRA</name>
<sequence>MNVKLGRSSVWNPIRAERSRYCIYAFVNKTSVDQIYTVIYVTCMENVPSQFQVFAKSTSMPDLKSP</sequence>
<dbReference type="Proteomes" id="UP000198211">
    <property type="component" value="Unassembled WGS sequence"/>
</dbReference>